<evidence type="ECO:0000313" key="6">
    <source>
        <dbReference type="EMBL" id="VCU68829.1"/>
    </source>
</evidence>
<dbReference type="SUPFAM" id="SSF63380">
    <property type="entry name" value="Riboflavin synthase domain-like"/>
    <property type="match status" value="1"/>
</dbReference>
<accession>A0A3P4AXN2</accession>
<dbReference type="InterPro" id="IPR008333">
    <property type="entry name" value="Cbr1-like_FAD-bd_dom"/>
</dbReference>
<protein>
    <submittedName>
        <fullName evidence="6">CDP-6-deoxy-L-threo-D-glycero-4-hexulose-3-dehydrase reductase</fullName>
        <ecNumber evidence="6">1.17.1.-</ecNumber>
    </submittedName>
</protein>
<dbReference type="Gene3D" id="2.40.30.10">
    <property type="entry name" value="Translation factors"/>
    <property type="match status" value="1"/>
</dbReference>
<dbReference type="GO" id="GO:0051537">
    <property type="term" value="F:2 iron, 2 sulfur cluster binding"/>
    <property type="evidence" value="ECO:0007669"/>
    <property type="project" value="UniProtKB-KW"/>
</dbReference>
<dbReference type="CDD" id="cd00207">
    <property type="entry name" value="fer2"/>
    <property type="match status" value="1"/>
</dbReference>
<keyword evidence="2" id="KW-0408">Iron</keyword>
<keyword evidence="2" id="KW-0001">2Fe-2S</keyword>
<dbReference type="Pfam" id="PF00111">
    <property type="entry name" value="Fer2"/>
    <property type="match status" value="1"/>
</dbReference>
<dbReference type="CDD" id="cd06189">
    <property type="entry name" value="flavin_oxioreductase"/>
    <property type="match status" value="1"/>
</dbReference>
<dbReference type="Gene3D" id="3.40.50.80">
    <property type="entry name" value="Nucleotide-binding domain of ferredoxin-NADP reductase (FNR) module"/>
    <property type="match status" value="1"/>
</dbReference>
<dbReference type="InterPro" id="IPR017927">
    <property type="entry name" value="FAD-bd_FR_type"/>
</dbReference>
<reference evidence="6 7" key="1">
    <citation type="submission" date="2018-10" db="EMBL/GenBank/DDBJ databases">
        <authorList>
            <person name="Criscuolo A."/>
        </authorList>
    </citation>
    <scope>NUCLEOTIDE SEQUENCE [LARGE SCALE GENOMIC DNA]</scope>
    <source>
        <strain evidence="6">DnA1</strain>
    </source>
</reference>
<dbReference type="PANTHER" id="PTHR47354">
    <property type="entry name" value="NADH OXIDOREDUCTASE HCR"/>
    <property type="match status" value="1"/>
</dbReference>
<proteinExistence type="predicted"/>
<feature type="domain" description="2Fe-2S ferredoxin-type" evidence="4">
    <location>
        <begin position="8"/>
        <end position="98"/>
    </location>
</feature>
<dbReference type="Pfam" id="PF00175">
    <property type="entry name" value="NAD_binding_1"/>
    <property type="match status" value="1"/>
</dbReference>
<dbReference type="GO" id="GO:0016491">
    <property type="term" value="F:oxidoreductase activity"/>
    <property type="evidence" value="ECO:0007669"/>
    <property type="project" value="UniProtKB-KW"/>
</dbReference>
<keyword evidence="6" id="KW-0560">Oxidoreductase</keyword>
<dbReference type="Proteomes" id="UP000277294">
    <property type="component" value="Unassembled WGS sequence"/>
</dbReference>
<dbReference type="InterPro" id="IPR012675">
    <property type="entry name" value="Beta-grasp_dom_sf"/>
</dbReference>
<name>A0A3P4AXN2_9BURK</name>
<dbReference type="PRINTS" id="PR00410">
    <property type="entry name" value="PHEHYDRXLASE"/>
</dbReference>
<evidence type="ECO:0000259" key="4">
    <source>
        <dbReference type="PROSITE" id="PS51085"/>
    </source>
</evidence>
<dbReference type="PROSITE" id="PS51085">
    <property type="entry name" value="2FE2S_FER_2"/>
    <property type="match status" value="1"/>
</dbReference>
<dbReference type="SUPFAM" id="SSF54292">
    <property type="entry name" value="2Fe-2S ferredoxin-like"/>
    <property type="match status" value="1"/>
</dbReference>
<gene>
    <name evidence="6" type="primary">ascD_1</name>
    <name evidence="6" type="ORF">PIGHUM_00887</name>
</gene>
<dbReference type="SUPFAM" id="SSF52343">
    <property type="entry name" value="Ferredoxin reductase-like, C-terminal NADP-linked domain"/>
    <property type="match status" value="1"/>
</dbReference>
<dbReference type="PRINTS" id="PR00371">
    <property type="entry name" value="FPNCR"/>
</dbReference>
<keyword evidence="7" id="KW-1185">Reference proteome</keyword>
<dbReference type="EC" id="1.17.1.-" evidence="6"/>
<dbReference type="PANTHER" id="PTHR47354:SF5">
    <property type="entry name" value="PROTEIN RFBI"/>
    <property type="match status" value="1"/>
</dbReference>
<comment type="cofactor">
    <cofactor evidence="3">
        <name>[2Fe-2S] cluster</name>
        <dbReference type="ChEBI" id="CHEBI:190135"/>
    </cofactor>
</comment>
<keyword evidence="2" id="KW-0411">Iron-sulfur</keyword>
<comment type="cofactor">
    <cofactor evidence="1">
        <name>FAD</name>
        <dbReference type="ChEBI" id="CHEBI:57692"/>
    </cofactor>
</comment>
<dbReference type="InterPro" id="IPR001433">
    <property type="entry name" value="OxRdtase_FAD/NAD-bd"/>
</dbReference>
<evidence type="ECO:0000256" key="2">
    <source>
        <dbReference type="ARBA" id="ARBA00022714"/>
    </source>
</evidence>
<dbReference type="Pfam" id="PF00970">
    <property type="entry name" value="FAD_binding_6"/>
    <property type="match status" value="1"/>
</dbReference>
<dbReference type="InterPro" id="IPR039261">
    <property type="entry name" value="FNR_nucleotide-bd"/>
</dbReference>
<keyword evidence="2" id="KW-0479">Metal-binding</keyword>
<dbReference type="AlphaFoldDB" id="A0A3P4AXN2"/>
<dbReference type="InterPro" id="IPR001041">
    <property type="entry name" value="2Fe-2S_ferredoxin-type"/>
</dbReference>
<dbReference type="InterPro" id="IPR017938">
    <property type="entry name" value="Riboflavin_synthase-like_b-brl"/>
</dbReference>
<sequence>MTKRTMAFKITLQPSGRTYDAPPDTTVLNAGLEAGLSLPYSCRAGTCRTCKARIEQGTVDHGGAHPFYLPDDQKAQGYALLCKAKPLSDLVVHVQELSLQSTRPRIVPCRVKRVSRPAPGIAVMELRLPMNENLLFAAGQFVDFLLPDGQTRSYSIATAPRAEGVIDLELHLRHTPGGLFTDRVFGSEMEGSLLKFRGPLGSFYLREDSSRPIVLLASGTGFAPIKAIVDYARSRGIDRPMRLYWGGRRPADLYMDSLARQWASEMPSFDYVPVLSDAAEADRWSGRTGLVHEAVMADHPSLAGHQVYACGSLAMVDAARRDFTSLRGLPESEFLSDAFLTEAERAAADKASEPAI</sequence>
<evidence type="ECO:0000256" key="1">
    <source>
        <dbReference type="ARBA" id="ARBA00001974"/>
    </source>
</evidence>
<dbReference type="InterPro" id="IPR001709">
    <property type="entry name" value="Flavoprot_Pyr_Nucl_cyt_Rdtase"/>
</dbReference>
<dbReference type="InterPro" id="IPR050415">
    <property type="entry name" value="MRET"/>
</dbReference>
<dbReference type="Gene3D" id="3.10.20.30">
    <property type="match status" value="1"/>
</dbReference>
<feature type="domain" description="FAD-binding FR-type" evidence="5">
    <location>
        <begin position="104"/>
        <end position="206"/>
    </location>
</feature>
<dbReference type="EMBL" id="UWPJ01000008">
    <property type="protein sequence ID" value="VCU68829.1"/>
    <property type="molecule type" value="Genomic_DNA"/>
</dbReference>
<evidence type="ECO:0000313" key="7">
    <source>
        <dbReference type="Proteomes" id="UP000277294"/>
    </source>
</evidence>
<evidence type="ECO:0000256" key="3">
    <source>
        <dbReference type="ARBA" id="ARBA00034078"/>
    </source>
</evidence>
<dbReference type="PROSITE" id="PS51384">
    <property type="entry name" value="FAD_FR"/>
    <property type="match status" value="1"/>
</dbReference>
<dbReference type="InterPro" id="IPR036010">
    <property type="entry name" value="2Fe-2S_ferredoxin-like_sf"/>
</dbReference>
<evidence type="ECO:0000259" key="5">
    <source>
        <dbReference type="PROSITE" id="PS51384"/>
    </source>
</evidence>
<organism evidence="6 7">
    <name type="scientific">Pigmentiphaga humi</name>
    <dbReference type="NCBI Taxonomy" id="2478468"/>
    <lineage>
        <taxon>Bacteria</taxon>
        <taxon>Pseudomonadati</taxon>
        <taxon>Pseudomonadota</taxon>
        <taxon>Betaproteobacteria</taxon>
        <taxon>Burkholderiales</taxon>
        <taxon>Alcaligenaceae</taxon>
        <taxon>Pigmentiphaga</taxon>
    </lineage>
</organism>